<keyword evidence="4" id="KW-0547">Nucleotide-binding</keyword>
<dbReference type="PANTHER" id="PTHR23117">
    <property type="entry name" value="GUANYLATE KINASE-RELATED"/>
    <property type="match status" value="1"/>
</dbReference>
<keyword evidence="3" id="KW-0808">Transferase</keyword>
<evidence type="ECO:0000256" key="2">
    <source>
        <dbReference type="ARBA" id="ARBA00012961"/>
    </source>
</evidence>
<dbReference type="PROSITE" id="PS00856">
    <property type="entry name" value="GUANYLATE_KINASE_1"/>
    <property type="match status" value="1"/>
</dbReference>
<dbReference type="PROSITE" id="PS50052">
    <property type="entry name" value="GUANYLATE_KINASE_2"/>
    <property type="match status" value="1"/>
</dbReference>
<dbReference type="GO" id="GO:0004385">
    <property type="term" value="F:GMP kinase activity"/>
    <property type="evidence" value="ECO:0007669"/>
    <property type="project" value="UniProtKB-EC"/>
</dbReference>
<reference evidence="8" key="1">
    <citation type="submission" date="2019-05" db="EMBL/GenBank/DDBJ databases">
        <title>Annotation for the trematode Fasciolopsis buski.</title>
        <authorList>
            <person name="Choi Y.-J."/>
        </authorList>
    </citation>
    <scope>NUCLEOTIDE SEQUENCE</scope>
    <source>
        <strain evidence="8">HT</strain>
        <tissue evidence="8">Whole worm</tissue>
    </source>
</reference>
<dbReference type="FunFam" id="3.40.50.300:FF:000776">
    <property type="entry name" value="Guanylate kinase 2"/>
    <property type="match status" value="1"/>
</dbReference>
<dbReference type="PANTHER" id="PTHR23117:SF13">
    <property type="entry name" value="GUANYLATE KINASE"/>
    <property type="match status" value="1"/>
</dbReference>
<protein>
    <recommendedName>
        <fullName evidence="2">guanylate kinase</fullName>
        <ecNumber evidence="2">2.7.4.8</ecNumber>
    </recommendedName>
</protein>
<evidence type="ECO:0000313" key="9">
    <source>
        <dbReference type="Proteomes" id="UP000728185"/>
    </source>
</evidence>
<dbReference type="InterPro" id="IPR027417">
    <property type="entry name" value="P-loop_NTPase"/>
</dbReference>
<dbReference type="OrthoDB" id="6334211at2759"/>
<organism evidence="8 9">
    <name type="scientific">Fasciolopsis buskii</name>
    <dbReference type="NCBI Taxonomy" id="27845"/>
    <lineage>
        <taxon>Eukaryota</taxon>
        <taxon>Metazoa</taxon>
        <taxon>Spiralia</taxon>
        <taxon>Lophotrochozoa</taxon>
        <taxon>Platyhelminthes</taxon>
        <taxon>Trematoda</taxon>
        <taxon>Digenea</taxon>
        <taxon>Plagiorchiida</taxon>
        <taxon>Echinostomata</taxon>
        <taxon>Echinostomatoidea</taxon>
        <taxon>Fasciolidae</taxon>
        <taxon>Fasciolopsis</taxon>
    </lineage>
</organism>
<dbReference type="InterPro" id="IPR020590">
    <property type="entry name" value="Guanylate_kinase_CS"/>
</dbReference>
<evidence type="ECO:0000256" key="1">
    <source>
        <dbReference type="ARBA" id="ARBA00005790"/>
    </source>
</evidence>
<sequence>MNTDSGKKTRLVVICGPSGCGKSTVIHALLNRYPQTFYYCVSHTTRPRRPDEVHGRDYHFISPEEFDKAVKSGHFIEYATFSGYYYGTQKSELETAFKQNRICLMDVDIQGVEKLQKTTRDPICIFIRPRNFATLEKRLRSRSTETEDRILQRLAVAHQEMQYGISDGKFDAIVVNDDLDKTVDEIMKVVQEVS</sequence>
<dbReference type="Gene3D" id="3.40.50.300">
    <property type="entry name" value="P-loop containing nucleotide triphosphate hydrolases"/>
    <property type="match status" value="1"/>
</dbReference>
<dbReference type="EC" id="2.7.4.8" evidence="2"/>
<evidence type="ECO:0000256" key="4">
    <source>
        <dbReference type="ARBA" id="ARBA00022741"/>
    </source>
</evidence>
<dbReference type="CDD" id="cd00071">
    <property type="entry name" value="GMPK"/>
    <property type="match status" value="1"/>
</dbReference>
<dbReference type="InterPro" id="IPR008145">
    <property type="entry name" value="GK/Ca_channel_bsu"/>
</dbReference>
<dbReference type="Pfam" id="PF00625">
    <property type="entry name" value="Guanylate_kin"/>
    <property type="match status" value="1"/>
</dbReference>
<keyword evidence="9" id="KW-1185">Reference proteome</keyword>
<dbReference type="AlphaFoldDB" id="A0A8E0VKR1"/>
<dbReference type="NCBIfam" id="TIGR03263">
    <property type="entry name" value="guanyl_kin"/>
    <property type="match status" value="1"/>
</dbReference>
<dbReference type="GO" id="GO:0005524">
    <property type="term" value="F:ATP binding"/>
    <property type="evidence" value="ECO:0007669"/>
    <property type="project" value="UniProtKB-KW"/>
</dbReference>
<keyword evidence="5 8" id="KW-0418">Kinase</keyword>
<evidence type="ECO:0000256" key="3">
    <source>
        <dbReference type="ARBA" id="ARBA00022679"/>
    </source>
</evidence>
<keyword evidence="6" id="KW-0067">ATP-binding</keyword>
<evidence type="ECO:0000259" key="7">
    <source>
        <dbReference type="PROSITE" id="PS50052"/>
    </source>
</evidence>
<evidence type="ECO:0000313" key="8">
    <source>
        <dbReference type="EMBL" id="KAA0194884.1"/>
    </source>
</evidence>
<evidence type="ECO:0000256" key="5">
    <source>
        <dbReference type="ARBA" id="ARBA00022777"/>
    </source>
</evidence>
<dbReference type="Proteomes" id="UP000728185">
    <property type="component" value="Unassembled WGS sequence"/>
</dbReference>
<dbReference type="GO" id="GO:0005829">
    <property type="term" value="C:cytosol"/>
    <property type="evidence" value="ECO:0007669"/>
    <property type="project" value="TreeGrafter"/>
</dbReference>
<accession>A0A8E0VKR1</accession>
<gene>
    <name evidence="8" type="ORF">FBUS_02463</name>
</gene>
<dbReference type="InterPro" id="IPR017665">
    <property type="entry name" value="Guanylate_kinase"/>
</dbReference>
<dbReference type="InterPro" id="IPR008144">
    <property type="entry name" value="Guanylate_kin-like_dom"/>
</dbReference>
<comment type="caution">
    <text evidence="8">The sequence shown here is derived from an EMBL/GenBank/DDBJ whole genome shotgun (WGS) entry which is preliminary data.</text>
</comment>
<dbReference type="SMART" id="SM00072">
    <property type="entry name" value="GuKc"/>
    <property type="match status" value="1"/>
</dbReference>
<name>A0A8E0VKR1_9TREM</name>
<comment type="similarity">
    <text evidence="1">Belongs to the guanylate kinase family.</text>
</comment>
<feature type="domain" description="Guanylate kinase-like" evidence="7">
    <location>
        <begin position="9"/>
        <end position="191"/>
    </location>
</feature>
<dbReference type="EMBL" id="LUCM01004079">
    <property type="protein sequence ID" value="KAA0194884.1"/>
    <property type="molecule type" value="Genomic_DNA"/>
</dbReference>
<proteinExistence type="inferred from homology"/>
<evidence type="ECO:0000256" key="6">
    <source>
        <dbReference type="ARBA" id="ARBA00022840"/>
    </source>
</evidence>
<dbReference type="SUPFAM" id="SSF52540">
    <property type="entry name" value="P-loop containing nucleoside triphosphate hydrolases"/>
    <property type="match status" value="1"/>
</dbReference>
<dbReference type="FunFam" id="3.30.63.10:FF:000002">
    <property type="entry name" value="Guanylate kinase 1"/>
    <property type="match status" value="1"/>
</dbReference>